<organism evidence="3 4">
    <name type="scientific">Holothuria leucospilota</name>
    <name type="common">Black long sea cucumber</name>
    <name type="synonym">Mertensiothuria leucospilota</name>
    <dbReference type="NCBI Taxonomy" id="206669"/>
    <lineage>
        <taxon>Eukaryota</taxon>
        <taxon>Metazoa</taxon>
        <taxon>Echinodermata</taxon>
        <taxon>Eleutherozoa</taxon>
        <taxon>Echinozoa</taxon>
        <taxon>Holothuroidea</taxon>
        <taxon>Aspidochirotacea</taxon>
        <taxon>Aspidochirotida</taxon>
        <taxon>Holothuriidae</taxon>
        <taxon>Holothuria</taxon>
    </lineage>
</organism>
<dbReference type="InterPro" id="IPR007111">
    <property type="entry name" value="NACHT_NTPase"/>
</dbReference>
<gene>
    <name evidence="3" type="ORF">HOLleu_01966</name>
</gene>
<protein>
    <recommendedName>
        <fullName evidence="2">NACHT domain-containing protein</fullName>
    </recommendedName>
</protein>
<feature type="compositionally biased region" description="Basic and acidic residues" evidence="1">
    <location>
        <begin position="33"/>
        <end position="45"/>
    </location>
</feature>
<evidence type="ECO:0000256" key="1">
    <source>
        <dbReference type="SAM" id="MobiDB-lite"/>
    </source>
</evidence>
<dbReference type="OrthoDB" id="120976at2759"/>
<reference evidence="3" key="1">
    <citation type="submission" date="2021-10" db="EMBL/GenBank/DDBJ databases">
        <title>Tropical sea cucumber genome reveals ecological adaptation and Cuvierian tubules defense mechanism.</title>
        <authorList>
            <person name="Chen T."/>
        </authorList>
    </citation>
    <scope>NUCLEOTIDE SEQUENCE</scope>
    <source>
        <strain evidence="3">Nanhai2018</strain>
        <tissue evidence="3">Muscle</tissue>
    </source>
</reference>
<feature type="domain" description="NACHT" evidence="2">
    <location>
        <begin position="136"/>
        <end position="286"/>
    </location>
</feature>
<dbReference type="AlphaFoldDB" id="A0A9Q1CRJ0"/>
<evidence type="ECO:0000259" key="2">
    <source>
        <dbReference type="Pfam" id="PF05729"/>
    </source>
</evidence>
<name>A0A9Q1CRJ0_HOLLE</name>
<dbReference type="PANTHER" id="PTHR46312">
    <property type="entry name" value="NACHT DOMAIN-CONTAINING PROTEIN"/>
    <property type="match status" value="1"/>
</dbReference>
<proteinExistence type="predicted"/>
<accession>A0A9Q1CRJ0</accession>
<dbReference type="Proteomes" id="UP001152320">
    <property type="component" value="Chromosome 1"/>
</dbReference>
<dbReference type="Pfam" id="PF05729">
    <property type="entry name" value="NACHT"/>
    <property type="match status" value="1"/>
</dbReference>
<feature type="compositionally biased region" description="Polar residues" evidence="1">
    <location>
        <begin position="11"/>
        <end position="32"/>
    </location>
</feature>
<sequence length="671" mass="76328">MQTEPKKAFTSVENANDSNFLTDGGDNNVSTKQVDEKAMGEKRSNEVQMPTSALDSKKPEVEIVSKENTNAAPSTMNVTNTDEVDNSGYIEHKLLIEPVIQGLNVRPGIESQGIWENVGSVSDVLTDPKIASKCFIVEGEFGYEMSTISKLLAREWSMEEESELAKCFKVLVVLKCNQISGDQPIYAEIRRLLSITDAALAENDIQGVLCDEHNKVALVLDGLNMYTGAETKINDSLKRIITRQSLKECSVIIITSTPCALNDLKDFTRLRALNLTEKDQESLIRKEIVCRNADTEEQIRTLVKENVLLKDILRIPFFFLFFLRRACVLTYLPKFDSVTSFFMWIISELSRQCPLQHREYSTDMWKDEAVAELGKLAFEALTSKHKWGKNWSKSELLTRLNEDAYKFYQQIGIIREEMLPTRDLSSAKLKNGSANLEARTRFTHSLFYEWYAAQHLKTMFKSQDSHYMKGILNMLSTTDCWYCIRFFCGIDDEHSREVCETVKHKALQLLCKIESEEGLTNIQDVKKFWPKQMSLSVGDSRVQQLATVQLLEVGSKKEFQTLNLKLENCFNSVKDGSSLLELKSGVQLPALANLKQLDVSEDDRELTNEETTGILKFALKSTKLKDVSSMDSSPRFFRYILSGLENMHLEGTKRRKSGRLRVQEFGDRIPG</sequence>
<keyword evidence="4" id="KW-1185">Reference proteome</keyword>
<feature type="region of interest" description="Disordered" evidence="1">
    <location>
        <begin position="1"/>
        <end position="57"/>
    </location>
</feature>
<dbReference type="Gene3D" id="3.40.50.300">
    <property type="entry name" value="P-loop containing nucleotide triphosphate hydrolases"/>
    <property type="match status" value="1"/>
</dbReference>
<dbReference type="PANTHER" id="PTHR46312:SF2">
    <property type="entry name" value="NUCLEOTIDE-BINDING OLIGOMERIZATION DOMAIN-CONTAINING PROTEIN 2-LIKE"/>
    <property type="match status" value="1"/>
</dbReference>
<dbReference type="InterPro" id="IPR027417">
    <property type="entry name" value="P-loop_NTPase"/>
</dbReference>
<evidence type="ECO:0000313" key="3">
    <source>
        <dbReference type="EMBL" id="KAJ8049284.1"/>
    </source>
</evidence>
<evidence type="ECO:0000313" key="4">
    <source>
        <dbReference type="Proteomes" id="UP001152320"/>
    </source>
</evidence>
<comment type="caution">
    <text evidence="3">The sequence shown here is derived from an EMBL/GenBank/DDBJ whole genome shotgun (WGS) entry which is preliminary data.</text>
</comment>
<dbReference type="EMBL" id="JAIZAY010000001">
    <property type="protein sequence ID" value="KAJ8049284.1"/>
    <property type="molecule type" value="Genomic_DNA"/>
</dbReference>